<evidence type="ECO:0000313" key="2">
    <source>
        <dbReference type="EMBL" id="MFC4335073.1"/>
    </source>
</evidence>
<evidence type="ECO:0000256" key="1">
    <source>
        <dbReference type="SAM" id="MobiDB-lite"/>
    </source>
</evidence>
<accession>A0ABV8TXE4</accession>
<organism evidence="2 3">
    <name type="scientific">Salininema proteolyticum</name>
    <dbReference type="NCBI Taxonomy" id="1607685"/>
    <lineage>
        <taxon>Bacteria</taxon>
        <taxon>Bacillati</taxon>
        <taxon>Actinomycetota</taxon>
        <taxon>Actinomycetes</taxon>
        <taxon>Glycomycetales</taxon>
        <taxon>Glycomycetaceae</taxon>
        <taxon>Salininema</taxon>
    </lineage>
</organism>
<evidence type="ECO:0008006" key="4">
    <source>
        <dbReference type="Google" id="ProtNLM"/>
    </source>
</evidence>
<name>A0ABV8TXE4_9ACTN</name>
<dbReference type="RefSeq" id="WP_380619407.1">
    <property type="nucleotide sequence ID" value="NZ_JBHSDK010000012.1"/>
</dbReference>
<feature type="compositionally biased region" description="Basic and acidic residues" evidence="1">
    <location>
        <begin position="119"/>
        <end position="132"/>
    </location>
</feature>
<reference evidence="3" key="1">
    <citation type="journal article" date="2019" name="Int. J. Syst. Evol. Microbiol.">
        <title>The Global Catalogue of Microorganisms (GCM) 10K type strain sequencing project: providing services to taxonomists for standard genome sequencing and annotation.</title>
        <authorList>
            <consortium name="The Broad Institute Genomics Platform"/>
            <consortium name="The Broad Institute Genome Sequencing Center for Infectious Disease"/>
            <person name="Wu L."/>
            <person name="Ma J."/>
        </authorList>
    </citation>
    <scope>NUCLEOTIDE SEQUENCE [LARGE SCALE GENOMIC DNA]</scope>
    <source>
        <strain evidence="3">IBRC-M 10908</strain>
    </source>
</reference>
<sequence>MNETLVAACRDLPVDGRAGTFLFALSTYADAEGRVPRTPNSLLAKAARMSVRTLQRAVADLVEAGLIVRHRRHNRPNAFTLLMDKILGRHRPLGRTATGPVPAVESGEQAIPRQPTVDKSNDAPAAERHAEPSDSPAALGIGDEPESAHRTHSEATLLLGERWEIRGDGLNRLAALVEPLTEAGWTAAALAKAVGERTDDVKHPFGVLKHRMGLIAKRRPPRGDGETPRRRYTCWTCGVPTEEASHKCRGCAEERPERKKPGSRRVHWREIADAINSVADDRSAFPDEDR</sequence>
<comment type="caution">
    <text evidence="2">The sequence shown here is derived from an EMBL/GenBank/DDBJ whole genome shotgun (WGS) entry which is preliminary data.</text>
</comment>
<dbReference type="Proteomes" id="UP001595823">
    <property type="component" value="Unassembled WGS sequence"/>
</dbReference>
<feature type="region of interest" description="Disordered" evidence="1">
    <location>
        <begin position="93"/>
        <end position="152"/>
    </location>
</feature>
<gene>
    <name evidence="2" type="ORF">ACFPET_07665</name>
</gene>
<evidence type="ECO:0000313" key="3">
    <source>
        <dbReference type="Proteomes" id="UP001595823"/>
    </source>
</evidence>
<dbReference type="EMBL" id="JBHSDK010000012">
    <property type="protein sequence ID" value="MFC4335073.1"/>
    <property type="molecule type" value="Genomic_DNA"/>
</dbReference>
<protein>
    <recommendedName>
        <fullName evidence="4">Helix-turn-helix domain-containing protein</fullName>
    </recommendedName>
</protein>
<keyword evidence="3" id="KW-1185">Reference proteome</keyword>
<proteinExistence type="predicted"/>